<feature type="transmembrane region" description="Helical" evidence="1">
    <location>
        <begin position="337"/>
        <end position="355"/>
    </location>
</feature>
<organism evidence="2 3">
    <name type="scientific">Oligella ureolytica</name>
    <dbReference type="NCBI Taxonomy" id="90244"/>
    <lineage>
        <taxon>Bacteria</taxon>
        <taxon>Pseudomonadati</taxon>
        <taxon>Pseudomonadota</taxon>
        <taxon>Betaproteobacteria</taxon>
        <taxon>Burkholderiales</taxon>
        <taxon>Alcaligenaceae</taxon>
        <taxon>Oligella</taxon>
    </lineage>
</organism>
<dbReference type="STRING" id="1122619.GCA_000373745_00367"/>
<feature type="transmembrane region" description="Helical" evidence="1">
    <location>
        <begin position="152"/>
        <end position="173"/>
    </location>
</feature>
<proteinExistence type="predicted"/>
<feature type="transmembrane region" description="Helical" evidence="1">
    <location>
        <begin position="179"/>
        <end position="197"/>
    </location>
</feature>
<name>A0A378XHT6_9BURK</name>
<feature type="transmembrane region" description="Helical" evidence="1">
    <location>
        <begin position="21"/>
        <end position="43"/>
    </location>
</feature>
<dbReference type="AlphaFoldDB" id="A0A378XHT6"/>
<protein>
    <submittedName>
        <fullName evidence="2">NnrS protein</fullName>
    </submittedName>
</protein>
<feature type="transmembrane region" description="Helical" evidence="1">
    <location>
        <begin position="361"/>
        <end position="381"/>
    </location>
</feature>
<keyword evidence="1" id="KW-1133">Transmembrane helix</keyword>
<feature type="transmembrane region" description="Helical" evidence="1">
    <location>
        <begin position="302"/>
        <end position="325"/>
    </location>
</feature>
<dbReference type="Proteomes" id="UP000254603">
    <property type="component" value="Unassembled WGS sequence"/>
</dbReference>
<feature type="transmembrane region" description="Helical" evidence="1">
    <location>
        <begin position="98"/>
        <end position="115"/>
    </location>
</feature>
<feature type="transmembrane region" description="Helical" evidence="1">
    <location>
        <begin position="270"/>
        <end position="290"/>
    </location>
</feature>
<dbReference type="RefSeq" id="WP_018573547.1">
    <property type="nucleotide sequence ID" value="NZ_CP065725.1"/>
</dbReference>
<sequence length="400" mass="45140">MTKISKKKTLSELAHDFLTNPFRLFFLLASISLIPIACLWLNVSLTAYFGWNAFSLNIDPISYHAYGYINIFGSAAFAGFVMTAVPSWTHFIRPLRRLSILCLVIWLGNVALSFISLQSSALLMSVFWILLTAFIMIAALEDRNNRQISVFLMMALITSLNIAYGLTGEWFYLVTMTHAYMIGVSLIIFRIGMAMGFHSLQQAGPKAEKLSYIQNPYYRNLNIICMYLYVFSLLLVNDTVFSSWLALASGLSMIARLRDWHHAILWHASYVRWHYLTLLCIGVGYCWLGISGILSWGIPTQALHLILIGGFIFMVMQIFNIAGLLHSGRELPFPLTSQWALTAILLAAILRSISLNFGWNYALFSLAIPSALLIIAFALYIPVFWRIFISTEAVPPSPRS</sequence>
<gene>
    <name evidence="2" type="ORF">NCTC11997_02004</name>
</gene>
<dbReference type="InterPro" id="IPR010266">
    <property type="entry name" value="NnrS"/>
</dbReference>
<feature type="transmembrane region" description="Helical" evidence="1">
    <location>
        <begin position="63"/>
        <end position="86"/>
    </location>
</feature>
<evidence type="ECO:0000313" key="2">
    <source>
        <dbReference type="EMBL" id="SUA56136.1"/>
    </source>
</evidence>
<feature type="transmembrane region" description="Helical" evidence="1">
    <location>
        <begin position="121"/>
        <end position="140"/>
    </location>
</feature>
<keyword evidence="1" id="KW-0472">Membrane</keyword>
<keyword evidence="1" id="KW-0812">Transmembrane</keyword>
<accession>A0A378XHT6</accession>
<evidence type="ECO:0000313" key="3">
    <source>
        <dbReference type="Proteomes" id="UP000254603"/>
    </source>
</evidence>
<dbReference type="Pfam" id="PF05940">
    <property type="entry name" value="NnrS"/>
    <property type="match status" value="1"/>
</dbReference>
<dbReference type="EMBL" id="UGSB01000001">
    <property type="protein sequence ID" value="SUA56136.1"/>
    <property type="molecule type" value="Genomic_DNA"/>
</dbReference>
<reference evidence="2 3" key="1">
    <citation type="submission" date="2018-06" db="EMBL/GenBank/DDBJ databases">
        <authorList>
            <consortium name="Pathogen Informatics"/>
            <person name="Doyle S."/>
        </authorList>
    </citation>
    <scope>NUCLEOTIDE SEQUENCE [LARGE SCALE GENOMIC DNA]</scope>
    <source>
        <strain evidence="2 3">NCTC11997</strain>
    </source>
</reference>
<evidence type="ECO:0000256" key="1">
    <source>
        <dbReference type="SAM" id="Phobius"/>
    </source>
</evidence>